<dbReference type="STRING" id="1071918.SAMN05421544_10192"/>
<feature type="domain" description="Phage shock protein PspC N-terminal" evidence="8">
    <location>
        <begin position="102"/>
        <end position="168"/>
    </location>
</feature>
<feature type="domain" description="PspC-related transmembrane region" evidence="9">
    <location>
        <begin position="207"/>
        <end position="310"/>
    </location>
</feature>
<accession>A0A1G6YB36</accession>
<dbReference type="Pfam" id="PF22571">
    <property type="entry name" value="LiaI-LiaF-TM_PspC"/>
    <property type="match status" value="1"/>
</dbReference>
<feature type="transmembrane region" description="Helical" evidence="7">
    <location>
        <begin position="134"/>
        <end position="165"/>
    </location>
</feature>
<dbReference type="OrthoDB" id="5772680at2"/>
<feature type="compositionally biased region" description="Acidic residues" evidence="6">
    <location>
        <begin position="461"/>
        <end position="473"/>
    </location>
</feature>
<evidence type="ECO:0000256" key="2">
    <source>
        <dbReference type="ARBA" id="ARBA00022475"/>
    </source>
</evidence>
<feature type="region of interest" description="Disordered" evidence="6">
    <location>
        <begin position="444"/>
        <end position="477"/>
    </location>
</feature>
<keyword evidence="11" id="KW-1185">Reference proteome</keyword>
<keyword evidence="3 7" id="KW-0812">Transmembrane</keyword>
<dbReference type="Pfam" id="PF04024">
    <property type="entry name" value="PspC"/>
    <property type="match status" value="1"/>
</dbReference>
<dbReference type="Proteomes" id="UP000198517">
    <property type="component" value="Unassembled WGS sequence"/>
</dbReference>
<dbReference type="InterPro" id="IPR007168">
    <property type="entry name" value="Phageshock_PspC_N"/>
</dbReference>
<evidence type="ECO:0000259" key="9">
    <source>
        <dbReference type="Pfam" id="PF22571"/>
    </source>
</evidence>
<dbReference type="PANTHER" id="PTHR33885:SF3">
    <property type="entry name" value="PHAGE SHOCK PROTEIN C"/>
    <property type="match status" value="1"/>
</dbReference>
<dbReference type="EMBL" id="FNAS01000001">
    <property type="protein sequence ID" value="SDD87532.1"/>
    <property type="molecule type" value="Genomic_DNA"/>
</dbReference>
<evidence type="ECO:0000256" key="3">
    <source>
        <dbReference type="ARBA" id="ARBA00022692"/>
    </source>
</evidence>
<evidence type="ECO:0000256" key="5">
    <source>
        <dbReference type="ARBA" id="ARBA00023136"/>
    </source>
</evidence>
<evidence type="ECO:0000259" key="8">
    <source>
        <dbReference type="Pfam" id="PF04024"/>
    </source>
</evidence>
<feature type="transmembrane region" description="Helical" evidence="7">
    <location>
        <begin position="288"/>
        <end position="309"/>
    </location>
</feature>
<evidence type="ECO:0000256" key="6">
    <source>
        <dbReference type="SAM" id="MobiDB-lite"/>
    </source>
</evidence>
<organism evidence="10 11">
    <name type="scientific">Riemerella columbipharyngis</name>
    <dbReference type="NCBI Taxonomy" id="1071918"/>
    <lineage>
        <taxon>Bacteria</taxon>
        <taxon>Pseudomonadati</taxon>
        <taxon>Bacteroidota</taxon>
        <taxon>Flavobacteriia</taxon>
        <taxon>Flavobacteriales</taxon>
        <taxon>Weeksellaceae</taxon>
        <taxon>Riemerella</taxon>
    </lineage>
</organism>
<sequence>MNKTLSIALAGFSFVIDEHAYIKLSEYLSALRNNMEKEEADEVMHDIEIRVVEILKESLGKREVVSNEDVEKVISLIGTPEEIEGQEETYYADNTKKPKMKKQLFRDPTNKKIAGVCSGLANYFNMDVTLMRGIWAALAIIYIFFKYAPSLPFITMVYLILWAILPKAQTASDFLKMKGEPANFDNIKTASMAMEKLPLKSESEPLTILRYILGGMVAIVAVGFLFATLCSVGFTSILHFTKLSFYYNDYLYLIDLFLFFTLAIPTFGLSLLSIKLLSPKTSFKNTKYIFFILIGLWIITGLVLSTLIIKGSKVYSGKKQDTENIAINTPSDTLFVGINKIHIPESAEDYDNIFTDKKTVYDGDNPDVEVSRKDIKIPYLEITRIAEGYNLPLKSKILVKIEGNNIELPNYILFPYSEKMRKYRVKYTIVVPKDMVVINEDTDNISLNDDSPYASKTKNGDDDDDDDNDDDQADSTQVNRTVSMNITRNGNKISIQSINGKDKVTINGKTYSGKEAKKKMDSLNIDTDSDDMNINFNVPGFNFNINTPKTK</sequence>
<dbReference type="AlphaFoldDB" id="A0A1G6YB36"/>
<keyword evidence="4 7" id="KW-1133">Transmembrane helix</keyword>
<dbReference type="GO" id="GO:0005886">
    <property type="term" value="C:plasma membrane"/>
    <property type="evidence" value="ECO:0007669"/>
    <property type="project" value="UniProtKB-SubCell"/>
</dbReference>
<gene>
    <name evidence="10" type="ORF">SAMN05421544_10192</name>
</gene>
<name>A0A1G6YB36_9FLAO</name>
<evidence type="ECO:0000256" key="1">
    <source>
        <dbReference type="ARBA" id="ARBA00004162"/>
    </source>
</evidence>
<keyword evidence="5 7" id="KW-0472">Membrane</keyword>
<evidence type="ECO:0000256" key="4">
    <source>
        <dbReference type="ARBA" id="ARBA00022989"/>
    </source>
</evidence>
<feature type="transmembrane region" description="Helical" evidence="7">
    <location>
        <begin position="208"/>
        <end position="238"/>
    </location>
</feature>
<evidence type="ECO:0000313" key="11">
    <source>
        <dbReference type="Proteomes" id="UP000198517"/>
    </source>
</evidence>
<dbReference type="RefSeq" id="WP_092735544.1">
    <property type="nucleotide sequence ID" value="NZ_FNAS01000001.1"/>
</dbReference>
<reference evidence="10 11" key="1">
    <citation type="submission" date="2016-10" db="EMBL/GenBank/DDBJ databases">
        <authorList>
            <person name="de Groot N.N."/>
        </authorList>
    </citation>
    <scope>NUCLEOTIDE SEQUENCE [LARGE SCALE GENOMIC DNA]</scope>
    <source>
        <strain evidence="10 11">DSM 24015</strain>
    </source>
</reference>
<dbReference type="InterPro" id="IPR054321">
    <property type="entry name" value="PspC-rel_TM"/>
</dbReference>
<evidence type="ECO:0000256" key="7">
    <source>
        <dbReference type="SAM" id="Phobius"/>
    </source>
</evidence>
<dbReference type="InterPro" id="IPR052027">
    <property type="entry name" value="PspC"/>
</dbReference>
<feature type="compositionally biased region" description="Polar residues" evidence="6">
    <location>
        <begin position="444"/>
        <end position="457"/>
    </location>
</feature>
<evidence type="ECO:0000313" key="10">
    <source>
        <dbReference type="EMBL" id="SDD87532.1"/>
    </source>
</evidence>
<dbReference type="PANTHER" id="PTHR33885">
    <property type="entry name" value="PHAGE SHOCK PROTEIN C"/>
    <property type="match status" value="1"/>
</dbReference>
<protein>
    <submittedName>
        <fullName evidence="10">Phage shock protein PspC (Stress-responsive transcriptional regulator)</fullName>
    </submittedName>
</protein>
<proteinExistence type="predicted"/>
<feature type="transmembrane region" description="Helical" evidence="7">
    <location>
        <begin position="250"/>
        <end position="276"/>
    </location>
</feature>
<keyword evidence="2" id="KW-1003">Cell membrane</keyword>
<comment type="subcellular location">
    <subcellularLocation>
        <location evidence="1">Cell membrane</location>
        <topology evidence="1">Single-pass membrane protein</topology>
    </subcellularLocation>
</comment>